<accession>A0A7J9H271</accession>
<feature type="domain" description="Disease resistance protein Roq1-like winged-helix" evidence="2">
    <location>
        <begin position="133"/>
        <end position="183"/>
    </location>
</feature>
<dbReference type="GO" id="GO:0006952">
    <property type="term" value="P:defense response"/>
    <property type="evidence" value="ECO:0007669"/>
    <property type="project" value="InterPro"/>
</dbReference>
<dbReference type="Gene3D" id="1.10.8.430">
    <property type="entry name" value="Helical domain of apoptotic protease-activating factors"/>
    <property type="match status" value="1"/>
</dbReference>
<dbReference type="InterPro" id="IPR044974">
    <property type="entry name" value="Disease_R_plants"/>
</dbReference>
<evidence type="ECO:0000256" key="1">
    <source>
        <dbReference type="ARBA" id="ARBA00022737"/>
    </source>
</evidence>
<dbReference type="InterPro" id="IPR027417">
    <property type="entry name" value="P-loop_NTPase"/>
</dbReference>
<comment type="caution">
    <text evidence="3">The sequence shown here is derived from an EMBL/GenBank/DDBJ whole genome shotgun (WGS) entry which is preliminary data.</text>
</comment>
<dbReference type="SUPFAM" id="SSF52540">
    <property type="entry name" value="P-loop containing nucleoside triphosphate hydrolases"/>
    <property type="match status" value="1"/>
</dbReference>
<dbReference type="AlphaFoldDB" id="A0A7J9H271"/>
<evidence type="ECO:0000313" key="4">
    <source>
        <dbReference type="Proteomes" id="UP000593560"/>
    </source>
</evidence>
<dbReference type="InterPro" id="IPR058192">
    <property type="entry name" value="WHD_ROQ1-like"/>
</dbReference>
<protein>
    <recommendedName>
        <fullName evidence="2">Disease resistance protein Roq1-like winged-helix domain-containing protein</fullName>
    </recommendedName>
</protein>
<dbReference type="PANTHER" id="PTHR11017:SF570">
    <property type="entry name" value="DISEASE RESISTANCE PROTEIN (TIR-NBS CLASS)-RELATED"/>
    <property type="match status" value="1"/>
</dbReference>
<dbReference type="Pfam" id="PF23282">
    <property type="entry name" value="WHD_ROQ1"/>
    <property type="match status" value="1"/>
</dbReference>
<organism evidence="3 4">
    <name type="scientific">Gossypium harknessii</name>
    <dbReference type="NCBI Taxonomy" id="34285"/>
    <lineage>
        <taxon>Eukaryota</taxon>
        <taxon>Viridiplantae</taxon>
        <taxon>Streptophyta</taxon>
        <taxon>Embryophyta</taxon>
        <taxon>Tracheophyta</taxon>
        <taxon>Spermatophyta</taxon>
        <taxon>Magnoliopsida</taxon>
        <taxon>eudicotyledons</taxon>
        <taxon>Gunneridae</taxon>
        <taxon>Pentapetalae</taxon>
        <taxon>rosids</taxon>
        <taxon>malvids</taxon>
        <taxon>Malvales</taxon>
        <taxon>Malvaceae</taxon>
        <taxon>Malvoideae</taxon>
        <taxon>Gossypium</taxon>
    </lineage>
</organism>
<sequence>VSKLSQLEFLFGGNNRLGPGSLVIVTTRDKQVLIRYGIDLIYEMEELDEDESIQLFSQNAFKSNNPMDYHQLKLSQMVLSFANGNPLAIKVIGSSLCGKTKSYQESEVKKLKQVPKQDIQNVLKWSFDGLDCEEKEMFLDIVCFFKGKDRDHVTRCMDACYVSAHSGIENLINKSLISVSRDQIAV</sequence>
<feature type="non-terminal residue" evidence="3">
    <location>
        <position position="186"/>
    </location>
</feature>
<feature type="non-terminal residue" evidence="3">
    <location>
        <position position="1"/>
    </location>
</feature>
<gene>
    <name evidence="3" type="ORF">Gohar_014092</name>
</gene>
<evidence type="ECO:0000313" key="3">
    <source>
        <dbReference type="EMBL" id="MBA0803933.1"/>
    </source>
</evidence>
<dbReference type="OrthoDB" id="997882at2759"/>
<evidence type="ECO:0000259" key="2">
    <source>
        <dbReference type="Pfam" id="PF23282"/>
    </source>
</evidence>
<reference evidence="3 4" key="1">
    <citation type="journal article" date="2019" name="Genome Biol. Evol.">
        <title>Insights into the evolution of the New World diploid cottons (Gossypium, subgenus Houzingenia) based on genome sequencing.</title>
        <authorList>
            <person name="Grover C.E."/>
            <person name="Arick M.A. 2nd"/>
            <person name="Thrash A."/>
            <person name="Conover J.L."/>
            <person name="Sanders W.S."/>
            <person name="Peterson D.G."/>
            <person name="Frelichowski J.E."/>
            <person name="Scheffler J.A."/>
            <person name="Scheffler B.E."/>
            <person name="Wendel J.F."/>
        </authorList>
    </citation>
    <scope>NUCLEOTIDE SEQUENCE [LARGE SCALE GENOMIC DNA]</scope>
    <source>
        <strain evidence="3">0</strain>
        <tissue evidence="3">Leaf</tissue>
    </source>
</reference>
<dbReference type="InterPro" id="IPR042197">
    <property type="entry name" value="Apaf_helical"/>
</dbReference>
<dbReference type="EMBL" id="JABFAD010000007">
    <property type="protein sequence ID" value="MBA0803933.1"/>
    <property type="molecule type" value="Genomic_DNA"/>
</dbReference>
<keyword evidence="4" id="KW-1185">Reference proteome</keyword>
<dbReference type="Proteomes" id="UP000593560">
    <property type="component" value="Unassembled WGS sequence"/>
</dbReference>
<proteinExistence type="predicted"/>
<dbReference type="PANTHER" id="PTHR11017">
    <property type="entry name" value="LEUCINE-RICH REPEAT-CONTAINING PROTEIN"/>
    <property type="match status" value="1"/>
</dbReference>
<name>A0A7J9H271_9ROSI</name>
<keyword evidence="1" id="KW-0677">Repeat</keyword>
<dbReference type="GO" id="GO:0043531">
    <property type="term" value="F:ADP binding"/>
    <property type="evidence" value="ECO:0007669"/>
    <property type="project" value="InterPro"/>
</dbReference>